<reference evidence="2 3" key="1">
    <citation type="submission" date="2014-04" db="EMBL/GenBank/DDBJ databases">
        <authorList>
            <consortium name="DOE Joint Genome Institute"/>
            <person name="Kuo A."/>
            <person name="Girlanda M."/>
            <person name="Perotto S."/>
            <person name="Kohler A."/>
            <person name="Nagy L.G."/>
            <person name="Floudas D."/>
            <person name="Copeland A."/>
            <person name="Barry K.W."/>
            <person name="Cichocki N."/>
            <person name="Veneault-Fourrey C."/>
            <person name="LaButti K."/>
            <person name="Lindquist E.A."/>
            <person name="Lipzen A."/>
            <person name="Lundell T."/>
            <person name="Morin E."/>
            <person name="Murat C."/>
            <person name="Sun H."/>
            <person name="Tunlid A."/>
            <person name="Henrissat B."/>
            <person name="Grigoriev I.V."/>
            <person name="Hibbett D.S."/>
            <person name="Martin F."/>
            <person name="Nordberg H.P."/>
            <person name="Cantor M.N."/>
            <person name="Hua S.X."/>
        </authorList>
    </citation>
    <scope>NUCLEOTIDE SEQUENCE [LARGE SCALE GENOMIC DNA]</scope>
    <source>
        <strain evidence="2 3">MUT 4182</strain>
    </source>
</reference>
<name>A0A0C3KG14_9AGAM</name>
<proteinExistence type="predicted"/>
<feature type="region of interest" description="Disordered" evidence="1">
    <location>
        <begin position="23"/>
        <end position="67"/>
    </location>
</feature>
<accession>A0A0C3KG14</accession>
<dbReference type="EMBL" id="KN823175">
    <property type="protein sequence ID" value="KIO20418.1"/>
    <property type="molecule type" value="Genomic_DNA"/>
</dbReference>
<evidence type="ECO:0000313" key="3">
    <source>
        <dbReference type="Proteomes" id="UP000054248"/>
    </source>
</evidence>
<evidence type="ECO:0000256" key="1">
    <source>
        <dbReference type="SAM" id="MobiDB-lite"/>
    </source>
</evidence>
<protein>
    <submittedName>
        <fullName evidence="2">Uncharacterized protein</fullName>
    </submittedName>
</protein>
<feature type="region of interest" description="Disordered" evidence="1">
    <location>
        <begin position="127"/>
        <end position="154"/>
    </location>
</feature>
<dbReference type="HOGENOM" id="CLU_1705556_0_0_1"/>
<sequence>MSTTAQPVKHHTAAELAKFEKQMKREETMDTKNLQTAQKELSHAEKAVRKSEKAVDKSIHTHDKAAKYEHKCEDRVKEAQRKLDDAVKNERVTAKTITAKQNKAKDAHAALAERKIDLQRVEQQQEINAARRDERLATFSAPTSTTTATGPSAA</sequence>
<keyword evidence="3" id="KW-1185">Reference proteome</keyword>
<dbReference type="OrthoDB" id="3364747at2759"/>
<reference evidence="3" key="2">
    <citation type="submission" date="2015-01" db="EMBL/GenBank/DDBJ databases">
        <title>Evolutionary Origins and Diversification of the Mycorrhizal Mutualists.</title>
        <authorList>
            <consortium name="DOE Joint Genome Institute"/>
            <consortium name="Mycorrhizal Genomics Consortium"/>
            <person name="Kohler A."/>
            <person name="Kuo A."/>
            <person name="Nagy L.G."/>
            <person name="Floudas D."/>
            <person name="Copeland A."/>
            <person name="Barry K.W."/>
            <person name="Cichocki N."/>
            <person name="Veneault-Fourrey C."/>
            <person name="LaButti K."/>
            <person name="Lindquist E.A."/>
            <person name="Lipzen A."/>
            <person name="Lundell T."/>
            <person name="Morin E."/>
            <person name="Murat C."/>
            <person name="Riley R."/>
            <person name="Ohm R."/>
            <person name="Sun H."/>
            <person name="Tunlid A."/>
            <person name="Henrissat B."/>
            <person name="Grigoriev I.V."/>
            <person name="Hibbett D.S."/>
            <person name="Martin F."/>
        </authorList>
    </citation>
    <scope>NUCLEOTIDE SEQUENCE [LARGE SCALE GENOMIC DNA]</scope>
    <source>
        <strain evidence="3">MUT 4182</strain>
    </source>
</reference>
<feature type="compositionally biased region" description="Low complexity" evidence="1">
    <location>
        <begin position="137"/>
        <end position="154"/>
    </location>
</feature>
<organism evidence="2 3">
    <name type="scientific">Tulasnella calospora MUT 4182</name>
    <dbReference type="NCBI Taxonomy" id="1051891"/>
    <lineage>
        <taxon>Eukaryota</taxon>
        <taxon>Fungi</taxon>
        <taxon>Dikarya</taxon>
        <taxon>Basidiomycota</taxon>
        <taxon>Agaricomycotina</taxon>
        <taxon>Agaricomycetes</taxon>
        <taxon>Cantharellales</taxon>
        <taxon>Tulasnellaceae</taxon>
        <taxon>Tulasnella</taxon>
    </lineage>
</organism>
<feature type="compositionally biased region" description="Basic and acidic residues" evidence="1">
    <location>
        <begin position="40"/>
        <end position="67"/>
    </location>
</feature>
<dbReference type="Proteomes" id="UP000054248">
    <property type="component" value="Unassembled WGS sequence"/>
</dbReference>
<dbReference type="AlphaFoldDB" id="A0A0C3KG14"/>
<gene>
    <name evidence="2" type="ORF">M407DRAFT_245813</name>
</gene>
<evidence type="ECO:0000313" key="2">
    <source>
        <dbReference type="EMBL" id="KIO20418.1"/>
    </source>
</evidence>